<evidence type="ECO:0000313" key="2">
    <source>
        <dbReference type="EMBL" id="AEB67433.1"/>
    </source>
</evidence>
<dbReference type="KEGG" id="mcj:MCON_0269"/>
<dbReference type="GeneID" id="10462620"/>
<evidence type="ECO:0000313" key="3">
    <source>
        <dbReference type="EMBL" id="AEB67456.1"/>
    </source>
</evidence>
<dbReference type="AlphaFoldDB" id="F4BV90"/>
<dbReference type="OrthoDB" id="134317at2157"/>
<sequence length="436" mass="51544">MTEMQLSLINFPYREMLSNIFQDYSNDFEFTASGIFRKIVPPLCPECGHPMSHNGFNTCQKRHLGGANVGKYLCGACGKSTEEDRDFWIKLKTDFFGIVTEICTRLRLNHVSYEVIESIMGYLYPRDKDTIRNMVQCAIEETDVPSVKNIQFVHYDEQHPKAGRNQKYRLTLLDSVTRQVIADELFDSKDADTIEGFLRRNLDTQKQIFIVTDLYRGYSNVFKRVFGNKVIHQFCLLHLNKLIVNDFPRKTSIEQELLKYKMLNIFFNRELEIEFLSTLIEEEKMMRQRSNKEYKSWIAEAKHLFYDFVRRLELRRRRESKNLEQRTYHEALNNFKFLKMQSDSFMISVRKRLDKIEELWPNLTAFYFTDNAPATNNPIENYYSTSLKTHRKKQLEEPGIKEQIKLSALKRAGVFGRPQKSLLNAFFMFIPFLDTG</sequence>
<evidence type="ECO:0000313" key="1">
    <source>
        <dbReference type="EMBL" id="AEB67158.1"/>
    </source>
</evidence>
<dbReference type="KEGG" id="mcj:MCON_3419"/>
<dbReference type="Proteomes" id="UP000007807">
    <property type="component" value="Chromosome"/>
</dbReference>
<dbReference type="KEGG" id="mcj:MCON_0604"/>
<dbReference type="EMBL" id="CP002565">
    <property type="protein sequence ID" value="AEB69656.1"/>
    <property type="molecule type" value="Genomic_DNA"/>
</dbReference>
<name>F4BV90_METSG</name>
<gene>
    <name evidence="1" type="ordered locus">MCON_0269</name>
    <name evidence="2" type="ordered locus">MCON_0604</name>
    <name evidence="3" type="ordered locus">MCON_0628</name>
    <name evidence="4" type="ordered locus">MCON_3419</name>
</gene>
<dbReference type="HOGENOM" id="CLU_631083_0_0_2"/>
<dbReference type="EMBL" id="CP002565">
    <property type="protein sequence ID" value="AEB67456.1"/>
    <property type="molecule type" value="Genomic_DNA"/>
</dbReference>
<keyword evidence="5" id="KW-1185">Reference proteome</keyword>
<reference evidence="1 5" key="1">
    <citation type="journal article" date="2011" name="J. Bacteriol.">
        <title>Complete genome sequence of Methanosaeta concilii, a specialist in aceticlastic methanogenesis.</title>
        <authorList>
            <person name="Barber R.D."/>
            <person name="Zhang L."/>
            <person name="Harnack M."/>
            <person name="Olson M.V."/>
            <person name="Kaul R."/>
            <person name="Ingram-Smith C."/>
            <person name="Smith K.S."/>
        </authorList>
    </citation>
    <scope>NUCLEOTIDE SEQUENCE [LARGE SCALE GENOMIC DNA]</scope>
    <source>
        <strain evidence="5">ATCC 5969 / DSM 3671 / JCM 10134 / NBRC 103675 / OCM 69 / GP-6</strain>
        <strain evidence="1">GP6</strain>
    </source>
</reference>
<evidence type="ECO:0000313" key="5">
    <source>
        <dbReference type="Proteomes" id="UP000007807"/>
    </source>
</evidence>
<dbReference type="KEGG" id="mcj:MCON_0628"/>
<dbReference type="RefSeq" id="WP_013718220.1">
    <property type="nucleotide sequence ID" value="NC_015416.1"/>
</dbReference>
<dbReference type="EMBL" id="CP002565">
    <property type="protein sequence ID" value="AEB67433.1"/>
    <property type="molecule type" value="Genomic_DNA"/>
</dbReference>
<dbReference type="InParanoid" id="F4BV90"/>
<protein>
    <submittedName>
        <fullName evidence="1">Transposase, putative</fullName>
    </submittedName>
</protein>
<organism evidence="1 5">
    <name type="scientific">Methanothrix soehngenii (strain ATCC 5969 / DSM 3671 / JCM 10134 / NBRC 103675 / OCM 69 / GP-6)</name>
    <name type="common">Methanosaeta concilii</name>
    <dbReference type="NCBI Taxonomy" id="990316"/>
    <lineage>
        <taxon>Archaea</taxon>
        <taxon>Methanobacteriati</taxon>
        <taxon>Methanobacteriota</taxon>
        <taxon>Stenosarchaea group</taxon>
        <taxon>Methanomicrobia</taxon>
        <taxon>Methanotrichales</taxon>
        <taxon>Methanotrichaceae</taxon>
        <taxon>Methanothrix</taxon>
    </lineage>
</organism>
<accession>F4BV90</accession>
<evidence type="ECO:0000313" key="4">
    <source>
        <dbReference type="EMBL" id="AEB69656.1"/>
    </source>
</evidence>
<dbReference type="EMBL" id="CP002565">
    <property type="protein sequence ID" value="AEB67158.1"/>
    <property type="molecule type" value="Genomic_DNA"/>
</dbReference>
<proteinExistence type="predicted"/>